<protein>
    <submittedName>
        <fullName evidence="1">Uncharacterized protein</fullName>
    </submittedName>
</protein>
<evidence type="ECO:0000313" key="2">
    <source>
        <dbReference type="Proteomes" id="UP001055811"/>
    </source>
</evidence>
<gene>
    <name evidence="1" type="ORF">L2E82_26315</name>
</gene>
<accession>A0ACB9CQJ8</accession>
<keyword evidence="2" id="KW-1185">Reference proteome</keyword>
<comment type="caution">
    <text evidence="1">The sequence shown here is derived from an EMBL/GenBank/DDBJ whole genome shotgun (WGS) entry which is preliminary data.</text>
</comment>
<evidence type="ECO:0000313" key="1">
    <source>
        <dbReference type="EMBL" id="KAI3736511.1"/>
    </source>
</evidence>
<reference evidence="1 2" key="2">
    <citation type="journal article" date="2022" name="Mol. Ecol. Resour.">
        <title>The genomes of chicory, endive, great burdock and yacon provide insights into Asteraceae paleo-polyploidization history and plant inulin production.</title>
        <authorList>
            <person name="Fan W."/>
            <person name="Wang S."/>
            <person name="Wang H."/>
            <person name="Wang A."/>
            <person name="Jiang F."/>
            <person name="Liu H."/>
            <person name="Zhao H."/>
            <person name="Xu D."/>
            <person name="Zhang Y."/>
        </authorList>
    </citation>
    <scope>NUCLEOTIDE SEQUENCE [LARGE SCALE GENOMIC DNA]</scope>
    <source>
        <strain evidence="2">cv. Punajuju</strain>
        <tissue evidence="1">Leaves</tissue>
    </source>
</reference>
<dbReference type="Proteomes" id="UP001055811">
    <property type="component" value="Linkage Group LG05"/>
</dbReference>
<sequence length="299" mass="32455">MELEGASIPPNYISILQLKERWLQQNHQNPAKSNPHEDEANSQPNGEAALRRVPRQRPNRLRVKNQIIPDAGIDDSGSKAQVDAADNHPKGEKEEHKTDHSNSKLSKKKKSSRALKPRSVTDQNPNGGGSPPLVPEAVKEKKQTQHVGGRRSRHQKEPNDIMTPFAHNVDDLSQNDDGVVETVAATVNVPIVSQGANRRGGAGRYQVKPKSKPSSDQKVVCEPNELSRSDAGGHGIVKAVAAAVNIPIVNQEANRRRGAGRFQGKPRPKSSSGSNRPCESVKNGQTSLVWVKKGESSAN</sequence>
<dbReference type="EMBL" id="CM042013">
    <property type="protein sequence ID" value="KAI3736511.1"/>
    <property type="molecule type" value="Genomic_DNA"/>
</dbReference>
<name>A0ACB9CQJ8_CICIN</name>
<proteinExistence type="predicted"/>
<reference evidence="2" key="1">
    <citation type="journal article" date="2022" name="Mol. Ecol. Resour.">
        <title>The genomes of chicory, endive, great burdock and yacon provide insights into Asteraceae palaeo-polyploidization history and plant inulin production.</title>
        <authorList>
            <person name="Fan W."/>
            <person name="Wang S."/>
            <person name="Wang H."/>
            <person name="Wang A."/>
            <person name="Jiang F."/>
            <person name="Liu H."/>
            <person name="Zhao H."/>
            <person name="Xu D."/>
            <person name="Zhang Y."/>
        </authorList>
    </citation>
    <scope>NUCLEOTIDE SEQUENCE [LARGE SCALE GENOMIC DNA]</scope>
    <source>
        <strain evidence="2">cv. Punajuju</strain>
    </source>
</reference>
<organism evidence="1 2">
    <name type="scientific">Cichorium intybus</name>
    <name type="common">Chicory</name>
    <dbReference type="NCBI Taxonomy" id="13427"/>
    <lineage>
        <taxon>Eukaryota</taxon>
        <taxon>Viridiplantae</taxon>
        <taxon>Streptophyta</taxon>
        <taxon>Embryophyta</taxon>
        <taxon>Tracheophyta</taxon>
        <taxon>Spermatophyta</taxon>
        <taxon>Magnoliopsida</taxon>
        <taxon>eudicotyledons</taxon>
        <taxon>Gunneridae</taxon>
        <taxon>Pentapetalae</taxon>
        <taxon>asterids</taxon>
        <taxon>campanulids</taxon>
        <taxon>Asterales</taxon>
        <taxon>Asteraceae</taxon>
        <taxon>Cichorioideae</taxon>
        <taxon>Cichorieae</taxon>
        <taxon>Cichoriinae</taxon>
        <taxon>Cichorium</taxon>
    </lineage>
</organism>